<proteinExistence type="predicted"/>
<accession>A0ABT5KKI9</accession>
<gene>
    <name evidence="3" type="ORF">PRZ03_23020</name>
</gene>
<protein>
    <submittedName>
        <fullName evidence="3">BON domain-containing protein</fullName>
    </submittedName>
</protein>
<keyword evidence="1" id="KW-0732">Signal</keyword>
<dbReference type="PROSITE" id="PS50914">
    <property type="entry name" value="BON"/>
    <property type="match status" value="3"/>
</dbReference>
<evidence type="ECO:0000313" key="4">
    <source>
        <dbReference type="Proteomes" id="UP001221189"/>
    </source>
</evidence>
<dbReference type="InterPro" id="IPR051686">
    <property type="entry name" value="Lipoprotein_DolP"/>
</dbReference>
<feature type="domain" description="BON" evidence="2">
    <location>
        <begin position="149"/>
        <end position="218"/>
    </location>
</feature>
<dbReference type="SMART" id="SM00749">
    <property type="entry name" value="BON"/>
    <property type="match status" value="3"/>
</dbReference>
<dbReference type="Gene3D" id="3.30.1340.30">
    <property type="match status" value="3"/>
</dbReference>
<feature type="domain" description="BON" evidence="2">
    <location>
        <begin position="3"/>
        <end position="71"/>
    </location>
</feature>
<dbReference type="PANTHER" id="PTHR34606">
    <property type="entry name" value="BON DOMAIN-CONTAINING PROTEIN"/>
    <property type="match status" value="1"/>
</dbReference>
<evidence type="ECO:0000259" key="2">
    <source>
        <dbReference type="PROSITE" id="PS50914"/>
    </source>
</evidence>
<dbReference type="PANTHER" id="PTHR34606:SF4">
    <property type="entry name" value="OUTER MEMBRANE LIPOPROTEIN DOLP"/>
    <property type="match status" value="1"/>
</dbReference>
<organism evidence="3 4">
    <name type="scientific">Roseateles albus</name>
    <dbReference type="NCBI Taxonomy" id="2987525"/>
    <lineage>
        <taxon>Bacteria</taxon>
        <taxon>Pseudomonadati</taxon>
        <taxon>Pseudomonadota</taxon>
        <taxon>Betaproteobacteria</taxon>
        <taxon>Burkholderiales</taxon>
        <taxon>Sphaerotilaceae</taxon>
        <taxon>Roseateles</taxon>
    </lineage>
</organism>
<sequence length="218" mass="23717">MKTDAVLKQDVQAELAWDPNVDETRIGVAVRDSVVTLTGHLDSFAEKVAAERAAKRVFGVKALAMEIEVTPVGPHRRSDTEIASAARGALSWNSQVPDDRVTVKVDGGHVTLEGELDWGFQRRSAETAIRPLQGVTGISNRIKIRPRALSSDLYERIQGALNRQAMREAKRVQMTIAETGLVTLKGSVHSWAERNAVEGSVWSAPGVTGVINRISVET</sequence>
<reference evidence="3 4" key="1">
    <citation type="submission" date="2022-10" db="EMBL/GenBank/DDBJ databases">
        <title>Paucibacter sp. hw1 Genome sequencing.</title>
        <authorList>
            <person name="Park S."/>
        </authorList>
    </citation>
    <scope>NUCLEOTIDE SEQUENCE [LARGE SCALE GENOMIC DNA]</scope>
    <source>
        <strain evidence="4">hw1</strain>
    </source>
</reference>
<dbReference type="InterPro" id="IPR007055">
    <property type="entry name" value="BON_dom"/>
</dbReference>
<name>A0ABT5KKI9_9BURK</name>
<comment type="caution">
    <text evidence="3">The sequence shown here is derived from an EMBL/GenBank/DDBJ whole genome shotgun (WGS) entry which is preliminary data.</text>
</comment>
<feature type="domain" description="BON" evidence="2">
    <location>
        <begin position="78"/>
        <end position="146"/>
    </location>
</feature>
<dbReference type="InterPro" id="IPR014004">
    <property type="entry name" value="Transpt-assoc_nodulatn_dom_bac"/>
</dbReference>
<dbReference type="RefSeq" id="WP_273602448.1">
    <property type="nucleotide sequence ID" value="NZ_JAQQXT010000022.1"/>
</dbReference>
<evidence type="ECO:0000313" key="3">
    <source>
        <dbReference type="EMBL" id="MDC8774446.1"/>
    </source>
</evidence>
<dbReference type="Pfam" id="PF04972">
    <property type="entry name" value="BON"/>
    <property type="match status" value="3"/>
</dbReference>
<evidence type="ECO:0000256" key="1">
    <source>
        <dbReference type="ARBA" id="ARBA00022729"/>
    </source>
</evidence>
<dbReference type="Proteomes" id="UP001221189">
    <property type="component" value="Unassembled WGS sequence"/>
</dbReference>
<dbReference type="EMBL" id="JAQQXT010000022">
    <property type="protein sequence ID" value="MDC8774446.1"/>
    <property type="molecule type" value="Genomic_DNA"/>
</dbReference>
<keyword evidence="4" id="KW-1185">Reference proteome</keyword>